<accession>A0A6N9NF80</accession>
<dbReference type="Proteomes" id="UP000470771">
    <property type="component" value="Unassembled WGS sequence"/>
</dbReference>
<dbReference type="GO" id="GO:0003723">
    <property type="term" value="F:RNA binding"/>
    <property type="evidence" value="ECO:0007669"/>
    <property type="project" value="UniProtKB-KW"/>
</dbReference>
<dbReference type="EMBL" id="WWNE01000004">
    <property type="protein sequence ID" value="NBG65306.1"/>
    <property type="molecule type" value="Genomic_DNA"/>
</dbReference>
<evidence type="ECO:0000256" key="1">
    <source>
        <dbReference type="PROSITE-ProRule" id="PRU00182"/>
    </source>
</evidence>
<comment type="caution">
    <text evidence="2">The sequence shown here is derived from an EMBL/GenBank/DDBJ whole genome shotgun (WGS) entry which is preliminary data.</text>
</comment>
<reference evidence="2 3" key="1">
    <citation type="submission" date="2019-12" db="EMBL/GenBank/DDBJ databases">
        <authorList>
            <person name="Zhao J."/>
        </authorList>
    </citation>
    <scope>NUCLEOTIDE SEQUENCE [LARGE SCALE GENOMIC DNA]</scope>
    <source>
        <strain evidence="2 3">S-15</strain>
    </source>
</reference>
<gene>
    <name evidence="2" type="ORF">GQN54_04210</name>
</gene>
<evidence type="ECO:0000313" key="3">
    <source>
        <dbReference type="Proteomes" id="UP000470771"/>
    </source>
</evidence>
<keyword evidence="3" id="KW-1185">Reference proteome</keyword>
<dbReference type="InterPro" id="IPR036986">
    <property type="entry name" value="S4_RNA-bd_sf"/>
</dbReference>
<dbReference type="Pfam" id="PF13275">
    <property type="entry name" value="S4_2"/>
    <property type="match status" value="1"/>
</dbReference>
<evidence type="ECO:0000313" key="2">
    <source>
        <dbReference type="EMBL" id="NBG65306.1"/>
    </source>
</evidence>
<dbReference type="AlphaFoldDB" id="A0A6N9NF80"/>
<organism evidence="2 3">
    <name type="scientific">Acidiluteibacter ferrifornacis</name>
    <dbReference type="NCBI Taxonomy" id="2692424"/>
    <lineage>
        <taxon>Bacteria</taxon>
        <taxon>Pseudomonadati</taxon>
        <taxon>Bacteroidota</taxon>
        <taxon>Flavobacteriia</taxon>
        <taxon>Flavobacteriales</taxon>
        <taxon>Cryomorphaceae</taxon>
        <taxon>Acidiluteibacter</taxon>
    </lineage>
</organism>
<proteinExistence type="predicted"/>
<protein>
    <submittedName>
        <fullName evidence="2">RNA-binding S4 domain-containing protein</fullName>
    </submittedName>
</protein>
<sequence>MMEFKITTEYIELIKLLKVLGIAETGGHAKAIVDDGEVKYNGVVDYRKRLKVRPGDKIEVDGETINVV</sequence>
<dbReference type="CDD" id="cd00165">
    <property type="entry name" value="S4"/>
    <property type="match status" value="1"/>
</dbReference>
<dbReference type="Gene3D" id="3.10.290.10">
    <property type="entry name" value="RNA-binding S4 domain"/>
    <property type="match status" value="1"/>
</dbReference>
<dbReference type="SUPFAM" id="SSF55174">
    <property type="entry name" value="Alpha-L RNA-binding motif"/>
    <property type="match status" value="1"/>
</dbReference>
<dbReference type="PROSITE" id="PS50889">
    <property type="entry name" value="S4"/>
    <property type="match status" value="1"/>
</dbReference>
<name>A0A6N9NF80_9FLAO</name>
<keyword evidence="1" id="KW-0694">RNA-binding</keyword>